<dbReference type="InterPro" id="IPR022472">
    <property type="entry name" value="VPLPA-CTERM"/>
</dbReference>
<dbReference type="AlphaFoldDB" id="A0A2V4N4U9"/>
<keyword evidence="1" id="KW-0472">Membrane</keyword>
<evidence type="ECO:0000313" key="4">
    <source>
        <dbReference type="Proteomes" id="UP000248012"/>
    </source>
</evidence>
<dbReference type="EMBL" id="QFVT01000002">
    <property type="protein sequence ID" value="PYC48952.1"/>
    <property type="molecule type" value="Genomic_DNA"/>
</dbReference>
<sequence>MIRKFTATLVLSLGLSTCVPAAWALTYDPVGVQTNVNEATVFGSWQTIYSGLYSDSGIALADIYSDANDQVMFAARQVGSTSFSLLATIDTATLTTLHTAHNVTVEANGAQWYANGLSMGFAGLGSSIFQIDADVLFSNGAQRLSWHTNSGANIDADAAATEIGAGWRAGTAYFAYGGWERFILTEIPAVPVPAGLPLLLGGMGSFALMRRRRN</sequence>
<organism evidence="3 4">
    <name type="scientific">Litorivita pollutaquae</name>
    <dbReference type="NCBI Taxonomy" id="2200892"/>
    <lineage>
        <taxon>Bacteria</taxon>
        <taxon>Pseudomonadati</taxon>
        <taxon>Pseudomonadota</taxon>
        <taxon>Alphaproteobacteria</taxon>
        <taxon>Rhodobacterales</taxon>
        <taxon>Paracoccaceae</taxon>
        <taxon>Litorivita</taxon>
    </lineage>
</organism>
<dbReference type="InterPro" id="IPR013424">
    <property type="entry name" value="Ice-binding_C"/>
</dbReference>
<evidence type="ECO:0000256" key="2">
    <source>
        <dbReference type="SAM" id="SignalP"/>
    </source>
</evidence>
<evidence type="ECO:0000313" key="3">
    <source>
        <dbReference type="EMBL" id="PYC48952.1"/>
    </source>
</evidence>
<feature type="chain" id="PRO_5016033126" description="VPLPA-CTERM protein sorting domain-containing protein" evidence="2">
    <location>
        <begin position="22"/>
        <end position="214"/>
    </location>
</feature>
<dbReference type="NCBIfam" id="TIGR02595">
    <property type="entry name" value="PEP_CTERM"/>
    <property type="match status" value="1"/>
</dbReference>
<gene>
    <name evidence="3" type="ORF">DI396_02455</name>
</gene>
<proteinExistence type="predicted"/>
<accession>A0A2V4N4U9</accession>
<name>A0A2V4N4U9_9RHOB</name>
<protein>
    <recommendedName>
        <fullName evidence="5">VPLPA-CTERM protein sorting domain-containing protein</fullName>
    </recommendedName>
</protein>
<keyword evidence="1" id="KW-0812">Transmembrane</keyword>
<dbReference type="RefSeq" id="WP_110794530.1">
    <property type="nucleotide sequence ID" value="NZ_KZ826481.1"/>
</dbReference>
<keyword evidence="2" id="KW-0732">Signal</keyword>
<feature type="signal peptide" evidence="2">
    <location>
        <begin position="1"/>
        <end position="21"/>
    </location>
</feature>
<feature type="transmembrane region" description="Helical" evidence="1">
    <location>
        <begin position="190"/>
        <end position="209"/>
    </location>
</feature>
<dbReference type="Proteomes" id="UP000248012">
    <property type="component" value="Unassembled WGS sequence"/>
</dbReference>
<keyword evidence="1" id="KW-1133">Transmembrane helix</keyword>
<keyword evidence="4" id="KW-1185">Reference proteome</keyword>
<dbReference type="NCBIfam" id="TIGR03370">
    <property type="entry name" value="VPLPA-CTERM"/>
    <property type="match status" value="1"/>
</dbReference>
<comment type="caution">
    <text evidence="3">The sequence shown here is derived from an EMBL/GenBank/DDBJ whole genome shotgun (WGS) entry which is preliminary data.</text>
</comment>
<reference evidence="3 4" key="1">
    <citation type="submission" date="2018-05" db="EMBL/GenBank/DDBJ databases">
        <title>Oceanovita maritima gen. nov., sp. nov., a marine bacterium in the family Rhodobacteraceae isolated from surface seawater of Lundu port Xiamen, China.</title>
        <authorList>
            <person name="Hetharua B.H."/>
            <person name="Min D."/>
            <person name="Liao H."/>
            <person name="Tian Y."/>
        </authorList>
    </citation>
    <scope>NUCLEOTIDE SEQUENCE [LARGE SCALE GENOMIC DNA]</scope>
    <source>
        <strain evidence="3 4">FSX-11</strain>
    </source>
</reference>
<evidence type="ECO:0000256" key="1">
    <source>
        <dbReference type="SAM" id="Phobius"/>
    </source>
</evidence>
<dbReference type="OrthoDB" id="1013954at2"/>
<evidence type="ECO:0008006" key="5">
    <source>
        <dbReference type="Google" id="ProtNLM"/>
    </source>
</evidence>